<evidence type="ECO:0000313" key="3">
    <source>
        <dbReference type="Proteomes" id="UP000295510"/>
    </source>
</evidence>
<dbReference type="InterPro" id="IPR036779">
    <property type="entry name" value="LysM_dom_sf"/>
</dbReference>
<name>A0A4R6UCD5_9BURK</name>
<dbReference type="SUPFAM" id="SSF54106">
    <property type="entry name" value="LysM domain"/>
    <property type="match status" value="1"/>
</dbReference>
<dbReference type="InterPro" id="IPR018392">
    <property type="entry name" value="LysM"/>
</dbReference>
<keyword evidence="3" id="KW-1185">Reference proteome</keyword>
<dbReference type="SMART" id="SM00257">
    <property type="entry name" value="LysM"/>
    <property type="match status" value="1"/>
</dbReference>
<comment type="caution">
    <text evidence="2">The sequence shown here is derived from an EMBL/GenBank/DDBJ whole genome shotgun (WGS) entry which is preliminary data.</text>
</comment>
<dbReference type="CDD" id="cd00118">
    <property type="entry name" value="LysM"/>
    <property type="match status" value="1"/>
</dbReference>
<dbReference type="PROSITE" id="PS51782">
    <property type="entry name" value="LYSM"/>
    <property type="match status" value="1"/>
</dbReference>
<sequence length="419" mass="46087">MRMNPLSADLHHSACVPPPVWRRVGSWALATSLLVGLAAQAQTFPNYPITAGQRSTAQQVAQAGVPLSELSPNAPERYTVKRGDTLWDISALFLQRPWRWPELWGMNMDQIRNPHLIFPGQVLVLTRVGDRAFLALEGSGDVPTVKISPRIRAESLAEAAVPPIPLNVIEPFLTESLVVDEAEHARAPRIVATQENRVFLSRGDRAYARGQYGNADALDGLALSIDPGQPQVHRIYRNATALIDPTTGETLGYEAQFIGQSRLVRSETLREIPGPNGVQLQVEPATIDITLSREEIRVGDRLLPEPLREVPVYVPRAPATAQSGQIVKAYGNALRFSGQNQIVVLNRGARDGLERGHVLAILRDTERLTDATDPSRPALQLPGERNGLMMVFRTFDRVSYALILQITDGVKVGDRFVTP</sequence>
<dbReference type="PANTHER" id="PTHR34700">
    <property type="entry name" value="POTASSIUM BINDING PROTEIN KBP"/>
    <property type="match status" value="1"/>
</dbReference>
<dbReference type="PANTHER" id="PTHR34700:SF4">
    <property type="entry name" value="PHAGE-LIKE ELEMENT PBSX PROTEIN XKDP"/>
    <property type="match status" value="1"/>
</dbReference>
<feature type="domain" description="LysM" evidence="1">
    <location>
        <begin position="76"/>
        <end position="125"/>
    </location>
</feature>
<accession>A0A4R6UCD5</accession>
<proteinExistence type="predicted"/>
<reference evidence="2 3" key="1">
    <citation type="submission" date="2019-03" db="EMBL/GenBank/DDBJ databases">
        <title>Genomic Encyclopedia of Type Strains, Phase IV (KMG-IV): sequencing the most valuable type-strain genomes for metagenomic binning, comparative biology and taxonomic classification.</title>
        <authorList>
            <person name="Goeker M."/>
        </authorList>
    </citation>
    <scope>NUCLEOTIDE SEQUENCE [LARGE SCALE GENOMIC DNA]</scope>
    <source>
        <strain evidence="2 3">DSM 19605</strain>
    </source>
</reference>
<dbReference type="Proteomes" id="UP000295510">
    <property type="component" value="Unassembled WGS sequence"/>
</dbReference>
<protein>
    <submittedName>
        <fullName evidence="2">LysM domain-containing protein</fullName>
    </submittedName>
</protein>
<dbReference type="EMBL" id="SNYL01000003">
    <property type="protein sequence ID" value="TDQ44311.1"/>
    <property type="molecule type" value="Genomic_DNA"/>
</dbReference>
<evidence type="ECO:0000313" key="2">
    <source>
        <dbReference type="EMBL" id="TDQ44311.1"/>
    </source>
</evidence>
<dbReference type="Pfam" id="PF01476">
    <property type="entry name" value="LysM"/>
    <property type="match status" value="1"/>
</dbReference>
<evidence type="ECO:0000259" key="1">
    <source>
        <dbReference type="PROSITE" id="PS51782"/>
    </source>
</evidence>
<dbReference type="InterPro" id="IPR052196">
    <property type="entry name" value="Bact_Kbp"/>
</dbReference>
<dbReference type="Gene3D" id="3.10.350.10">
    <property type="entry name" value="LysM domain"/>
    <property type="match status" value="1"/>
</dbReference>
<organism evidence="2 3">
    <name type="scientific">Tepidicella xavieri</name>
    <dbReference type="NCBI Taxonomy" id="360241"/>
    <lineage>
        <taxon>Bacteria</taxon>
        <taxon>Pseudomonadati</taxon>
        <taxon>Pseudomonadota</taxon>
        <taxon>Betaproteobacteria</taxon>
        <taxon>Burkholderiales</taxon>
        <taxon>Tepidicella</taxon>
    </lineage>
</organism>
<gene>
    <name evidence="2" type="ORF">DFR43_10355</name>
</gene>
<dbReference type="AlphaFoldDB" id="A0A4R6UCD5"/>